<reference evidence="2" key="1">
    <citation type="journal article" date="2019" name="Int. J. Syst. Evol. Microbiol.">
        <title>The Global Catalogue of Microorganisms (GCM) 10K type strain sequencing project: providing services to taxonomists for standard genome sequencing and annotation.</title>
        <authorList>
            <consortium name="The Broad Institute Genomics Platform"/>
            <consortium name="The Broad Institute Genome Sequencing Center for Infectious Disease"/>
            <person name="Wu L."/>
            <person name="Ma J."/>
        </authorList>
    </citation>
    <scope>NUCLEOTIDE SEQUENCE [LARGE SCALE GENOMIC DNA]</scope>
    <source>
        <strain evidence="2">JCM 18956</strain>
    </source>
</reference>
<dbReference type="EMBL" id="BAABLM010000005">
    <property type="protein sequence ID" value="GAA4680714.1"/>
    <property type="molecule type" value="Genomic_DNA"/>
</dbReference>
<protein>
    <recommendedName>
        <fullName evidence="3">NYN domain-containing protein</fullName>
    </recommendedName>
</protein>
<evidence type="ECO:0000313" key="2">
    <source>
        <dbReference type="Proteomes" id="UP001501295"/>
    </source>
</evidence>
<dbReference type="CDD" id="cd18722">
    <property type="entry name" value="PIN_NicB-like"/>
    <property type="match status" value="1"/>
</dbReference>
<organism evidence="1 2">
    <name type="scientific">Frondihabitans cladoniiphilus</name>
    <dbReference type="NCBI Taxonomy" id="715785"/>
    <lineage>
        <taxon>Bacteria</taxon>
        <taxon>Bacillati</taxon>
        <taxon>Actinomycetota</taxon>
        <taxon>Actinomycetes</taxon>
        <taxon>Micrococcales</taxon>
        <taxon>Microbacteriaceae</taxon>
        <taxon>Frondihabitans</taxon>
    </lineage>
</organism>
<proteinExistence type="predicted"/>
<sequence length="243" mass="26666">MRIGVYVDGFNLYYGARKTCGRSAPGWRWLDLRSMTMELIAQYSNWAQPTELRVVYCSARIRGSADQSGQHDQDTYLRALTQSKAANVVEMGSYVVRTATAPLATAGPRGKPVLTHPAWPLMVQGSDGEPQASAVFMASVARREEKGSDVNVASHLLIDVLDGRVDRAIVVSNDSDLSLPLREARKRVPVGTVNPTAGYTAGLLKGARDDGVGNHWWHQIQRGTFEANQLPISVGHLRRPQGW</sequence>
<dbReference type="Proteomes" id="UP001501295">
    <property type="component" value="Unassembled WGS sequence"/>
</dbReference>
<keyword evidence="2" id="KW-1185">Reference proteome</keyword>
<evidence type="ECO:0000313" key="1">
    <source>
        <dbReference type="EMBL" id="GAA4680714.1"/>
    </source>
</evidence>
<dbReference type="RefSeq" id="WP_345376478.1">
    <property type="nucleotide sequence ID" value="NZ_BAABLM010000005.1"/>
</dbReference>
<accession>A0ABP8W5K1</accession>
<name>A0ABP8W5K1_9MICO</name>
<gene>
    <name evidence="1" type="ORF">GCM10025780_27510</name>
</gene>
<comment type="caution">
    <text evidence="1">The sequence shown here is derived from an EMBL/GenBank/DDBJ whole genome shotgun (WGS) entry which is preliminary data.</text>
</comment>
<dbReference type="Gene3D" id="3.40.50.1010">
    <property type="entry name" value="5'-nuclease"/>
    <property type="match status" value="1"/>
</dbReference>
<evidence type="ECO:0008006" key="3">
    <source>
        <dbReference type="Google" id="ProtNLM"/>
    </source>
</evidence>